<accession>A0ACC0KVG5</accession>
<reference evidence="1 2" key="1">
    <citation type="journal article" date="2022" name="Genome Biol. Evol.">
        <title>The Spruce Budworm Genome: Reconstructing the Evolutionary History of Antifreeze Proteins.</title>
        <authorList>
            <person name="Beliveau C."/>
            <person name="Gagne P."/>
            <person name="Picq S."/>
            <person name="Vernygora O."/>
            <person name="Keeling C.I."/>
            <person name="Pinkney K."/>
            <person name="Doucet D."/>
            <person name="Wen F."/>
            <person name="Johnston J.S."/>
            <person name="Maaroufi H."/>
            <person name="Boyle B."/>
            <person name="Laroche J."/>
            <person name="Dewar K."/>
            <person name="Juretic N."/>
            <person name="Blackburn G."/>
            <person name="Nisole A."/>
            <person name="Brunet B."/>
            <person name="Brandao M."/>
            <person name="Lumley L."/>
            <person name="Duan J."/>
            <person name="Quan G."/>
            <person name="Lucarotti C.J."/>
            <person name="Roe A.D."/>
            <person name="Sperling F.A.H."/>
            <person name="Levesque R.C."/>
            <person name="Cusson M."/>
        </authorList>
    </citation>
    <scope>NUCLEOTIDE SEQUENCE [LARGE SCALE GENOMIC DNA]</scope>
    <source>
        <strain evidence="1">Glfc:IPQL:Cfum</strain>
    </source>
</reference>
<evidence type="ECO:0000313" key="1">
    <source>
        <dbReference type="EMBL" id="KAI8440086.1"/>
    </source>
</evidence>
<comment type="caution">
    <text evidence="1">The sequence shown here is derived from an EMBL/GenBank/DDBJ whole genome shotgun (WGS) entry which is preliminary data.</text>
</comment>
<proteinExistence type="predicted"/>
<protein>
    <submittedName>
        <fullName evidence="1">Uncharacterized protein</fullName>
    </submittedName>
</protein>
<name>A0ACC0KVG5_CHOFU</name>
<organism evidence="1 2">
    <name type="scientific">Choristoneura fumiferana</name>
    <name type="common">Spruce budworm moth</name>
    <name type="synonym">Archips fumiferana</name>
    <dbReference type="NCBI Taxonomy" id="7141"/>
    <lineage>
        <taxon>Eukaryota</taxon>
        <taxon>Metazoa</taxon>
        <taxon>Ecdysozoa</taxon>
        <taxon>Arthropoda</taxon>
        <taxon>Hexapoda</taxon>
        <taxon>Insecta</taxon>
        <taxon>Pterygota</taxon>
        <taxon>Neoptera</taxon>
        <taxon>Endopterygota</taxon>
        <taxon>Lepidoptera</taxon>
        <taxon>Glossata</taxon>
        <taxon>Ditrysia</taxon>
        <taxon>Tortricoidea</taxon>
        <taxon>Tortricidae</taxon>
        <taxon>Tortricinae</taxon>
        <taxon>Choristoneura</taxon>
    </lineage>
</organism>
<evidence type="ECO:0000313" key="2">
    <source>
        <dbReference type="Proteomes" id="UP001064048"/>
    </source>
</evidence>
<keyword evidence="2" id="KW-1185">Reference proteome</keyword>
<dbReference type="Proteomes" id="UP001064048">
    <property type="component" value="Chromosome 2"/>
</dbReference>
<dbReference type="EMBL" id="CM046102">
    <property type="protein sequence ID" value="KAI8440086.1"/>
    <property type="molecule type" value="Genomic_DNA"/>
</dbReference>
<sequence>MDEVGCELRKYNLDLIALQEIRWQGTGTIDKDEYTLHYSCADIQGYRGTGFIISKKLRSCILGFEPFSDRLCKIRVKGKLYNTTYVCAYSPTEDASDEDKEKFYEELHTLCSKVPKYDALCVLGDFNAKVGKENVYEDVIGKHSLHEDTSDNGELLCNFAVANNLFICGTKFPHKNIHKGTWKVPGRAQYNQIDHVLFSKRRLSNVQDVRVYRGANCDSDHLLVVASLKEKTCKIQNAKGEKRIKWDTDKLKDTTNETLYENEVGRQLTKYVPSKNIDEEWQNIKTAVTDSAKNTIGEAKRTRNIEWFDEEYRQALNKKNEMRLRYLQSDSLRNGELYRTERNKCRKLAKRKKRDAERERFKRMEDLRARNFTRPFYREINSLRKGYQPKTNACQDKSGSLLTEKADVLRRWREHFNELLNISNAATNKEPIFFDVEERLEPPTRMEVHLAIRSLKNNKAPGLDNITSELLKRGGSDIVERMHGLVTLIWEEERIPEEWNSGIIVPIFKKGNKSTCSNYRGITVLSAAYKVLSGVIYKRLCGYAEEILGEYQCGFRPNRSTVDQIHLLRQTLEKAYEYNINLHHMFVDFKQAFDSVNRTQILSSMLHLGVPSKLVRLVEATLKHSKAVVGIQNDLSEPFEIRSGVKQGDALSSIVFNLALEAATRKLNINGLIDYNTSQLAAYADDIVITSRSRNRMADHCLTLETEAATFGLRVNASKTEYLATARQPGQPQNVNIGNQTISGVSSFKYLGATITSQNRSDEEIKARIVAGYKCYYACAKPLSSKLLSVKSKLTIYHTIIRPVVTYACETWTLTQRDEMKLAVFERKVLRKIYGPVKECDGIYRQRMNHELDALIGHENIVRFCKSQRLRWAGHLERMPDTRAVKVMTKWTPQQKRPRGRPKKRWSDCVEEDLRRMGKFTSWKKVARHRDNWRKIVEEAKTHRGL</sequence>
<gene>
    <name evidence="1" type="ORF">MSG28_001508</name>
</gene>